<organism evidence="2 3">
    <name type="scientific">Microbacterium istanbulense</name>
    <dbReference type="NCBI Taxonomy" id="3122049"/>
    <lineage>
        <taxon>Bacteria</taxon>
        <taxon>Bacillati</taxon>
        <taxon>Actinomycetota</taxon>
        <taxon>Actinomycetes</taxon>
        <taxon>Micrococcales</taxon>
        <taxon>Microbacteriaceae</taxon>
        <taxon>Microbacterium</taxon>
    </lineage>
</organism>
<keyword evidence="1" id="KW-0812">Transmembrane</keyword>
<name>A0ABU8LJN7_9MICO</name>
<keyword evidence="1" id="KW-0472">Membrane</keyword>
<reference evidence="2 3" key="1">
    <citation type="submission" date="2024-02" db="EMBL/GenBank/DDBJ databases">
        <authorList>
            <person name="Saticioglu I.B."/>
        </authorList>
    </citation>
    <scope>NUCLEOTIDE SEQUENCE [LARGE SCALE GENOMIC DNA]</scope>
    <source>
        <strain evidence="2 3">Mu-43</strain>
    </source>
</reference>
<proteinExistence type="predicted"/>
<dbReference type="RefSeq" id="WP_337318225.1">
    <property type="nucleotide sequence ID" value="NZ_JBBDGN010000003.1"/>
</dbReference>
<evidence type="ECO:0000313" key="3">
    <source>
        <dbReference type="Proteomes" id="UP001366085"/>
    </source>
</evidence>
<protein>
    <submittedName>
        <fullName evidence="2">Uncharacterized protein</fullName>
    </submittedName>
</protein>
<dbReference type="Proteomes" id="UP001366085">
    <property type="component" value="Unassembled WGS sequence"/>
</dbReference>
<feature type="transmembrane region" description="Helical" evidence="1">
    <location>
        <begin position="59"/>
        <end position="78"/>
    </location>
</feature>
<evidence type="ECO:0000313" key="2">
    <source>
        <dbReference type="EMBL" id="MEJ1091054.1"/>
    </source>
</evidence>
<accession>A0ABU8LJN7</accession>
<feature type="transmembrane region" description="Helical" evidence="1">
    <location>
        <begin position="26"/>
        <end position="47"/>
    </location>
</feature>
<sequence length="96" mass="9813">MYILLALVAACALGIALHFLLPHRELRGVAVTPAIATAAAALIYTGLQWAGIAEDNGWLWLASIGGGVVLALLATLTLSGAQRLHSDAQAKAALGI</sequence>
<comment type="caution">
    <text evidence="2">The sequence shown here is derived from an EMBL/GenBank/DDBJ whole genome shotgun (WGS) entry which is preliminary data.</text>
</comment>
<keyword evidence="3" id="KW-1185">Reference proteome</keyword>
<evidence type="ECO:0000256" key="1">
    <source>
        <dbReference type="SAM" id="Phobius"/>
    </source>
</evidence>
<dbReference type="EMBL" id="JBBDGN010000003">
    <property type="protein sequence ID" value="MEJ1091054.1"/>
    <property type="molecule type" value="Genomic_DNA"/>
</dbReference>
<keyword evidence="1" id="KW-1133">Transmembrane helix</keyword>
<gene>
    <name evidence="2" type="ORF">WDU93_05045</name>
</gene>